<feature type="domain" description="Helicase ATP-binding" evidence="2">
    <location>
        <begin position="467"/>
        <end position="644"/>
    </location>
</feature>
<dbReference type="PROSITE" id="PS51192">
    <property type="entry name" value="HELICASE_ATP_BIND_1"/>
    <property type="match status" value="1"/>
</dbReference>
<dbReference type="SMART" id="SM00490">
    <property type="entry name" value="HELICc"/>
    <property type="match status" value="1"/>
</dbReference>
<dbReference type="InterPro" id="IPR038718">
    <property type="entry name" value="SNF2-like_sf"/>
</dbReference>
<evidence type="ECO:0000256" key="1">
    <source>
        <dbReference type="ARBA" id="ARBA00022801"/>
    </source>
</evidence>
<dbReference type="PANTHER" id="PTHR45629:SF7">
    <property type="entry name" value="DNA EXCISION REPAIR PROTEIN ERCC-6-RELATED"/>
    <property type="match status" value="1"/>
</dbReference>
<sequence>MSTLIDAWAHASPSERERLAERALGTDAGRQLARCFGNAGAPIQDLRADALFELAANRPIDPNDASAWIDSDAHAAAVLCRHGITDIRPTRFQLHAIRQLAAGQAEQDVRAGLDWSRVHVDRLDEQLQQAHAQLPIELDDPAVWVSPADRRRAVARRLGLNAAVADELSRWALAHLERFDAADLRSWRIASPSWLALADEQLPAVSSVERPVGVFLAPAPGGSWELTPTFSLDAIRSLAALGAAVDRDLRAASLPTDAVPDLIAGWNLRTLHAGPRENVDSGRALIEALSRELGLPITAAIPEHPVDRWGRVLIRRASHTAADGSELQLRVVTFPSRKLPRRRVGSAPLDDHHAIHSAAMELGEAVQTAIERGLPLLLPSEASGELKDTVRVGRMKGRPGLLAITTADGPIATTRRVVAEQVLPELRALKRSGATVTLDAGARQLARMVAVQPLADDSVLLGRQRELAALKVVGSGVDASQTGTGKTITSGRALAHRAATTARFRGMVVAEGRLLGQWRDELLSGAPARGLAPLAPNLDVLIVADHGPIAGRLRRFDRELGERPGVVLVANGVLDRHPGELAALNWHLLIADEALRYANPATEAHQALAQLRMASVADCWLLTATPRGKDSEQLDVLVGLALGDEAMIRERLNTREAGDLLDELNAHRLRVNYGPHLVRVTRQDMQAWMPDVRPAQPLTLEADTALTELLDAIRQGGREAYRRLLELLRELRELEPGSPIYKQALAEIARVQGVVLGNVGVYVDASVDPETLTHSKAALAQGLCRQGLVAEAMRGGGDGLPLLRGVTAQTLAGIAGEEQVLVFAERVRCLRQLASTLRNRHGVEAHVADGSLTGRDFEALKHRFTGGEFPILCLSRVGQEGHNLQNASVLCHLDLPWLPSGLEQRVGRAARPGAVRGWVQTYIPYIRDAGIAHIVSILSPRGGEHHQVLDSYEGVAAADSTVATQLGQITGEIAEHKDQAGYAGTAAKLRVAASVFGAA</sequence>
<evidence type="ECO:0000259" key="3">
    <source>
        <dbReference type="PROSITE" id="PS51194"/>
    </source>
</evidence>
<dbReference type="InterPro" id="IPR001650">
    <property type="entry name" value="Helicase_C-like"/>
</dbReference>
<keyword evidence="1" id="KW-0378">Hydrolase</keyword>
<dbReference type="GO" id="GO:0005524">
    <property type="term" value="F:ATP binding"/>
    <property type="evidence" value="ECO:0007669"/>
    <property type="project" value="InterPro"/>
</dbReference>
<name>A0A660L8Y6_9ACTN</name>
<dbReference type="InterPro" id="IPR000330">
    <property type="entry name" value="SNF2_N"/>
</dbReference>
<keyword evidence="5" id="KW-1185">Reference proteome</keyword>
<evidence type="ECO:0000313" key="4">
    <source>
        <dbReference type="EMBL" id="RKQ90846.1"/>
    </source>
</evidence>
<dbReference type="PROSITE" id="PS51194">
    <property type="entry name" value="HELICASE_CTER"/>
    <property type="match status" value="1"/>
</dbReference>
<dbReference type="PANTHER" id="PTHR45629">
    <property type="entry name" value="SNF2/RAD54 FAMILY MEMBER"/>
    <property type="match status" value="1"/>
</dbReference>
<dbReference type="InterPro" id="IPR049730">
    <property type="entry name" value="SNF2/RAD54-like_C"/>
</dbReference>
<dbReference type="SUPFAM" id="SSF52540">
    <property type="entry name" value="P-loop containing nucleoside triphosphate hydrolases"/>
    <property type="match status" value="2"/>
</dbReference>
<keyword evidence="4" id="KW-0067">ATP-binding</keyword>
<evidence type="ECO:0000259" key="2">
    <source>
        <dbReference type="PROSITE" id="PS51192"/>
    </source>
</evidence>
<dbReference type="Gene3D" id="3.40.50.10810">
    <property type="entry name" value="Tandem AAA-ATPase domain"/>
    <property type="match status" value="1"/>
</dbReference>
<dbReference type="Pfam" id="PF00271">
    <property type="entry name" value="Helicase_C"/>
    <property type="match status" value="1"/>
</dbReference>
<comment type="caution">
    <text evidence="4">The sequence shown here is derived from an EMBL/GenBank/DDBJ whole genome shotgun (WGS) entry which is preliminary data.</text>
</comment>
<proteinExistence type="predicted"/>
<dbReference type="InterPro" id="IPR027417">
    <property type="entry name" value="P-loop_NTPase"/>
</dbReference>
<dbReference type="CDD" id="cd18793">
    <property type="entry name" value="SF2_C_SNF"/>
    <property type="match status" value="1"/>
</dbReference>
<organism evidence="4 5">
    <name type="scientific">Solirubrobacter pauli</name>
    <dbReference type="NCBI Taxonomy" id="166793"/>
    <lineage>
        <taxon>Bacteria</taxon>
        <taxon>Bacillati</taxon>
        <taxon>Actinomycetota</taxon>
        <taxon>Thermoleophilia</taxon>
        <taxon>Solirubrobacterales</taxon>
        <taxon>Solirubrobacteraceae</taxon>
        <taxon>Solirubrobacter</taxon>
    </lineage>
</organism>
<dbReference type="GO" id="GO:0016787">
    <property type="term" value="F:hydrolase activity"/>
    <property type="evidence" value="ECO:0007669"/>
    <property type="project" value="UniProtKB-KW"/>
</dbReference>
<dbReference type="InterPro" id="IPR050496">
    <property type="entry name" value="SNF2_RAD54_helicase_repair"/>
</dbReference>
<accession>A0A660L8Y6</accession>
<dbReference type="InterPro" id="IPR014001">
    <property type="entry name" value="Helicase_ATP-bd"/>
</dbReference>
<keyword evidence="4" id="KW-0547">Nucleotide-binding</keyword>
<dbReference type="Proteomes" id="UP000278962">
    <property type="component" value="Unassembled WGS sequence"/>
</dbReference>
<dbReference type="AlphaFoldDB" id="A0A660L8Y6"/>
<protein>
    <submittedName>
        <fullName evidence="4">Helicase-like protein</fullName>
    </submittedName>
</protein>
<dbReference type="GO" id="GO:0004386">
    <property type="term" value="F:helicase activity"/>
    <property type="evidence" value="ECO:0007669"/>
    <property type="project" value="UniProtKB-KW"/>
</dbReference>
<dbReference type="RefSeq" id="WP_121247954.1">
    <property type="nucleotide sequence ID" value="NZ_RBIL01000001.1"/>
</dbReference>
<evidence type="ECO:0000313" key="5">
    <source>
        <dbReference type="Proteomes" id="UP000278962"/>
    </source>
</evidence>
<feature type="domain" description="Helicase C-terminal" evidence="3">
    <location>
        <begin position="806"/>
        <end position="956"/>
    </location>
</feature>
<keyword evidence="4" id="KW-0347">Helicase</keyword>
<dbReference type="EMBL" id="RBIL01000001">
    <property type="protein sequence ID" value="RKQ90846.1"/>
    <property type="molecule type" value="Genomic_DNA"/>
</dbReference>
<gene>
    <name evidence="4" type="ORF">C8N24_0661</name>
</gene>
<dbReference type="Gene3D" id="3.40.50.300">
    <property type="entry name" value="P-loop containing nucleotide triphosphate hydrolases"/>
    <property type="match status" value="1"/>
</dbReference>
<dbReference type="OrthoDB" id="9760715at2"/>
<dbReference type="Pfam" id="PF00176">
    <property type="entry name" value="SNF2-rel_dom"/>
    <property type="match status" value="1"/>
</dbReference>
<reference evidence="4 5" key="1">
    <citation type="submission" date="2018-10" db="EMBL/GenBank/DDBJ databases">
        <title>Genomic Encyclopedia of Archaeal and Bacterial Type Strains, Phase II (KMG-II): from individual species to whole genera.</title>
        <authorList>
            <person name="Goeker M."/>
        </authorList>
    </citation>
    <scope>NUCLEOTIDE SEQUENCE [LARGE SCALE GENOMIC DNA]</scope>
    <source>
        <strain evidence="4 5">DSM 14954</strain>
    </source>
</reference>